<name>J9H2X7_9ZZZZ</name>
<dbReference type="EMBL" id="AMCI01000756">
    <property type="protein sequence ID" value="EJX07930.1"/>
    <property type="molecule type" value="Genomic_DNA"/>
</dbReference>
<accession>J9H2X7</accession>
<protein>
    <submittedName>
        <fullName evidence="2">Uncharacterized protein</fullName>
    </submittedName>
</protein>
<evidence type="ECO:0000256" key="1">
    <source>
        <dbReference type="SAM" id="MobiDB-lite"/>
    </source>
</evidence>
<comment type="caution">
    <text evidence="2">The sequence shown here is derived from an EMBL/GenBank/DDBJ whole genome shotgun (WGS) entry which is preliminary data.</text>
</comment>
<sequence length="39" mass="4640">MHEGRKTVRGEESCRRRRELPEGKKVVLHAEQRMQDLPP</sequence>
<feature type="region of interest" description="Disordered" evidence="1">
    <location>
        <begin position="1"/>
        <end position="39"/>
    </location>
</feature>
<gene>
    <name evidence="2" type="ORF">EVA_03960</name>
</gene>
<proteinExistence type="predicted"/>
<reference evidence="2" key="1">
    <citation type="journal article" date="2012" name="PLoS ONE">
        <title>Gene sets for utilization of primary and secondary nutrition supplies in the distal gut of endangered iberian lynx.</title>
        <authorList>
            <person name="Alcaide M."/>
            <person name="Messina E."/>
            <person name="Richter M."/>
            <person name="Bargiela R."/>
            <person name="Peplies J."/>
            <person name="Huws S.A."/>
            <person name="Newbold C.J."/>
            <person name="Golyshin P.N."/>
            <person name="Simon M.A."/>
            <person name="Lopez G."/>
            <person name="Yakimov M.M."/>
            <person name="Ferrer M."/>
        </authorList>
    </citation>
    <scope>NUCLEOTIDE SEQUENCE</scope>
</reference>
<organism evidence="2">
    <name type="scientific">gut metagenome</name>
    <dbReference type="NCBI Taxonomy" id="749906"/>
    <lineage>
        <taxon>unclassified sequences</taxon>
        <taxon>metagenomes</taxon>
        <taxon>organismal metagenomes</taxon>
    </lineage>
</organism>
<dbReference type="AlphaFoldDB" id="J9H2X7"/>
<evidence type="ECO:0000313" key="2">
    <source>
        <dbReference type="EMBL" id="EJX07930.1"/>
    </source>
</evidence>